<dbReference type="SMART" id="SM00267">
    <property type="entry name" value="GGDEF"/>
    <property type="match status" value="1"/>
</dbReference>
<dbReference type="PROSITE" id="PS50887">
    <property type="entry name" value="GGDEF"/>
    <property type="match status" value="1"/>
</dbReference>
<feature type="domain" description="GGDEF" evidence="2">
    <location>
        <begin position="96"/>
        <end position="228"/>
    </location>
</feature>
<dbReference type="PANTHER" id="PTHR46663:SF2">
    <property type="entry name" value="GGDEF DOMAIN-CONTAINING PROTEIN"/>
    <property type="match status" value="1"/>
</dbReference>
<dbReference type="EMBL" id="AP023356">
    <property type="protein sequence ID" value="BCJ40985.1"/>
    <property type="molecule type" value="Genomic_DNA"/>
</dbReference>
<dbReference type="Pfam" id="PF00990">
    <property type="entry name" value="GGDEF"/>
    <property type="match status" value="1"/>
</dbReference>
<evidence type="ECO:0000259" key="2">
    <source>
        <dbReference type="PROSITE" id="PS50887"/>
    </source>
</evidence>
<dbReference type="InterPro" id="IPR029787">
    <property type="entry name" value="Nucleotide_cyclase"/>
</dbReference>
<dbReference type="PROSITE" id="PS51257">
    <property type="entry name" value="PROKAR_LIPOPROTEIN"/>
    <property type="match status" value="1"/>
</dbReference>
<dbReference type="Proteomes" id="UP000676967">
    <property type="component" value="Chromosome"/>
</dbReference>
<feature type="region of interest" description="Disordered" evidence="1">
    <location>
        <begin position="217"/>
        <end position="244"/>
    </location>
</feature>
<gene>
    <name evidence="3" type="ORF">Aiant_16420</name>
</gene>
<evidence type="ECO:0000256" key="1">
    <source>
        <dbReference type="SAM" id="MobiDB-lite"/>
    </source>
</evidence>
<dbReference type="SUPFAM" id="SSF55073">
    <property type="entry name" value="Nucleotide cyclase"/>
    <property type="match status" value="1"/>
</dbReference>
<evidence type="ECO:0000313" key="3">
    <source>
        <dbReference type="EMBL" id="BCJ40985.1"/>
    </source>
</evidence>
<sequence>MTGGRVRAARAALIGLVVGVVALAALAACGVTGRWVIGGVLAADLALLAVCARALSGGPAEQRQQPSHDGLTGLPNRAMMTATVERALPVAAAEQESAGLLMFDVDDLADVNYSLGQRIGDLLLTEVAARLSAAVRDTDTVARVGDDEFAVLLPTIGSAPACLETARRLLSAVQGPADLDGFQVRISATVGAAVYPAHASTPTELFERAESAMRTAKQSRSATALFGPEPTPPKPADRPALPFR</sequence>
<dbReference type="Gene3D" id="3.30.70.270">
    <property type="match status" value="1"/>
</dbReference>
<evidence type="ECO:0000313" key="4">
    <source>
        <dbReference type="Proteomes" id="UP000676967"/>
    </source>
</evidence>
<keyword evidence="4" id="KW-1185">Reference proteome</keyword>
<dbReference type="CDD" id="cd01949">
    <property type="entry name" value="GGDEF"/>
    <property type="match status" value="1"/>
</dbReference>
<name>A0ABM7LP14_9ACTN</name>
<dbReference type="InterPro" id="IPR043128">
    <property type="entry name" value="Rev_trsase/Diguanyl_cyclase"/>
</dbReference>
<dbReference type="NCBIfam" id="TIGR00254">
    <property type="entry name" value="GGDEF"/>
    <property type="match status" value="1"/>
</dbReference>
<dbReference type="PANTHER" id="PTHR46663">
    <property type="entry name" value="DIGUANYLATE CYCLASE DGCT-RELATED"/>
    <property type="match status" value="1"/>
</dbReference>
<reference evidence="3 4" key="1">
    <citation type="submission" date="2020-08" db="EMBL/GenBank/DDBJ databases">
        <title>Whole genome shotgun sequence of Actinoplanes ianthinogenes NBRC 13996.</title>
        <authorList>
            <person name="Komaki H."/>
            <person name="Tamura T."/>
        </authorList>
    </citation>
    <scope>NUCLEOTIDE SEQUENCE [LARGE SCALE GENOMIC DNA]</scope>
    <source>
        <strain evidence="3 4">NBRC 13996</strain>
    </source>
</reference>
<dbReference type="InterPro" id="IPR052163">
    <property type="entry name" value="DGC-Regulatory_Protein"/>
</dbReference>
<accession>A0ABM7LP14</accession>
<dbReference type="InterPro" id="IPR000160">
    <property type="entry name" value="GGDEF_dom"/>
</dbReference>
<proteinExistence type="predicted"/>
<organism evidence="3 4">
    <name type="scientific">Actinoplanes ianthinogenes</name>
    <dbReference type="NCBI Taxonomy" id="122358"/>
    <lineage>
        <taxon>Bacteria</taxon>
        <taxon>Bacillati</taxon>
        <taxon>Actinomycetota</taxon>
        <taxon>Actinomycetes</taxon>
        <taxon>Micromonosporales</taxon>
        <taxon>Micromonosporaceae</taxon>
        <taxon>Actinoplanes</taxon>
    </lineage>
</organism>
<protein>
    <recommendedName>
        <fullName evidence="2">GGDEF domain-containing protein</fullName>
    </recommendedName>
</protein>